<evidence type="ECO:0000256" key="1">
    <source>
        <dbReference type="ARBA" id="ARBA00022845"/>
    </source>
</evidence>
<keyword evidence="1 2" id="KW-0810">Translation regulation</keyword>
<evidence type="ECO:0000256" key="2">
    <source>
        <dbReference type="HAMAP-Rule" id="MF_00839"/>
    </source>
</evidence>
<name>A0ABV5X707_9MICO</name>
<keyword evidence="2" id="KW-0963">Cytoplasm</keyword>
<dbReference type="Proteomes" id="UP001589707">
    <property type="component" value="Unassembled WGS sequence"/>
</dbReference>
<keyword evidence="6" id="KW-1185">Reference proteome</keyword>
<comment type="similarity">
    <text evidence="2">Belongs to the HPF/YfiA ribosome-associated protein family. Long HPF subfamily.</text>
</comment>
<dbReference type="SUPFAM" id="SSF69754">
    <property type="entry name" value="Ribosome binding protein Y (YfiA homologue)"/>
    <property type="match status" value="1"/>
</dbReference>
<dbReference type="InterPro" id="IPR003489">
    <property type="entry name" value="RHF/RaiA"/>
</dbReference>
<evidence type="ECO:0000313" key="6">
    <source>
        <dbReference type="Proteomes" id="UP001589707"/>
    </source>
</evidence>
<dbReference type="InterPro" id="IPR038416">
    <property type="entry name" value="Ribosom_S30AE_C_sf"/>
</dbReference>
<protein>
    <recommendedName>
        <fullName evidence="2">Ribosome hibernation promoting factor</fullName>
        <shortName evidence="2">HPF</shortName>
    </recommendedName>
</protein>
<dbReference type="InterPro" id="IPR034694">
    <property type="entry name" value="HPF_long/plastid"/>
</dbReference>
<dbReference type="CDD" id="cd00552">
    <property type="entry name" value="RaiA"/>
    <property type="match status" value="1"/>
</dbReference>
<reference evidence="5 6" key="1">
    <citation type="submission" date="2024-09" db="EMBL/GenBank/DDBJ databases">
        <authorList>
            <person name="Sun Q."/>
            <person name="Mori K."/>
        </authorList>
    </citation>
    <scope>NUCLEOTIDE SEQUENCE [LARGE SCALE GENOMIC DNA]</scope>
    <source>
        <strain evidence="5 6">JCM 11683</strain>
    </source>
</reference>
<dbReference type="EMBL" id="JBHMAU010000131">
    <property type="protein sequence ID" value="MFB9777841.1"/>
    <property type="molecule type" value="Genomic_DNA"/>
</dbReference>
<evidence type="ECO:0000256" key="3">
    <source>
        <dbReference type="SAM" id="MobiDB-lite"/>
    </source>
</evidence>
<feature type="region of interest" description="Disordered" evidence="3">
    <location>
        <begin position="129"/>
        <end position="158"/>
    </location>
</feature>
<dbReference type="InterPro" id="IPR050574">
    <property type="entry name" value="HPF/YfiA_ribosome-assoc"/>
</dbReference>
<evidence type="ECO:0000313" key="5">
    <source>
        <dbReference type="EMBL" id="MFB9777841.1"/>
    </source>
</evidence>
<dbReference type="Pfam" id="PF02482">
    <property type="entry name" value="Ribosomal_S30AE"/>
    <property type="match status" value="1"/>
</dbReference>
<organism evidence="5 6">
    <name type="scientific">Brevibacterium otitidis</name>
    <dbReference type="NCBI Taxonomy" id="53364"/>
    <lineage>
        <taxon>Bacteria</taxon>
        <taxon>Bacillati</taxon>
        <taxon>Actinomycetota</taxon>
        <taxon>Actinomycetes</taxon>
        <taxon>Micrococcales</taxon>
        <taxon>Brevibacteriaceae</taxon>
        <taxon>Brevibacterium</taxon>
    </lineage>
</organism>
<dbReference type="RefSeq" id="WP_376841848.1">
    <property type="nucleotide sequence ID" value="NZ_JBHMAU010000131.1"/>
</dbReference>
<dbReference type="NCBIfam" id="TIGR00741">
    <property type="entry name" value="yfiA"/>
    <property type="match status" value="1"/>
</dbReference>
<dbReference type="PANTHER" id="PTHR33231">
    <property type="entry name" value="30S RIBOSOMAL PROTEIN"/>
    <property type="match status" value="1"/>
</dbReference>
<accession>A0ABV5X707</accession>
<dbReference type="InterPro" id="IPR036567">
    <property type="entry name" value="RHF-like"/>
</dbReference>
<dbReference type="Pfam" id="PF16321">
    <property type="entry name" value="Ribosom_S30AE_C"/>
    <property type="match status" value="1"/>
</dbReference>
<comment type="subcellular location">
    <subcellularLocation>
        <location evidence="2">Cytoplasm</location>
    </subcellularLocation>
</comment>
<proteinExistence type="inferred from homology"/>
<sequence>MDIVVTGRHTTISDSFRSHIEDKVSKVEQLAPRALRTEVVATHDPNTRQPDTAERVEITVIAKGPVLRAEAHASDRYAALDLAWAKLLERLRRARDRRKVSRKGGHRKASTAEALAELEVIEPLVPDTADEPAEAPEQEQPSTDNTNGRIKSEGDSPVVLREKNFPANPIGIEEALNRMEMVGHDFYIFIDEETSKPSVVYRRRGWSYGIISLDESLNDSVQEQAQDEEPASAE</sequence>
<dbReference type="Gene3D" id="3.30.505.50">
    <property type="entry name" value="Sigma 54 modulation/S30EA ribosomal protein, C-terminal domain"/>
    <property type="match status" value="1"/>
</dbReference>
<evidence type="ECO:0000259" key="4">
    <source>
        <dbReference type="Pfam" id="PF16321"/>
    </source>
</evidence>
<feature type="domain" description="Sigma 54 modulation/S30EA ribosomal protein C-terminal" evidence="4">
    <location>
        <begin position="156"/>
        <end position="210"/>
    </location>
</feature>
<comment type="caution">
    <text evidence="5">The sequence shown here is derived from an EMBL/GenBank/DDBJ whole genome shotgun (WGS) entry which is preliminary data.</text>
</comment>
<comment type="function">
    <text evidence="2">Required for dimerization of active 70S ribosomes into 100S ribosomes in stationary phase; 100S ribosomes are translationally inactive and sometimes present during exponential growth.</text>
</comment>
<dbReference type="HAMAP" id="MF_00839">
    <property type="entry name" value="HPF"/>
    <property type="match status" value="1"/>
</dbReference>
<dbReference type="InterPro" id="IPR032528">
    <property type="entry name" value="Ribosom_S30AE_C"/>
</dbReference>
<gene>
    <name evidence="2 5" type="primary">hpf</name>
    <name evidence="5" type="ORF">ACFFN1_15810</name>
</gene>
<comment type="subunit">
    <text evidence="2">Interacts with 100S ribosomes.</text>
</comment>
<dbReference type="PANTHER" id="PTHR33231:SF1">
    <property type="entry name" value="30S RIBOSOMAL PROTEIN"/>
    <property type="match status" value="1"/>
</dbReference>
<dbReference type="Gene3D" id="3.30.160.100">
    <property type="entry name" value="Ribosome hibernation promotion factor-like"/>
    <property type="match status" value="1"/>
</dbReference>